<name>D7G146_ECTSI</name>
<sequence length="128" mass="14827">MKTSALSELVEELKLFFMRFVRNGFKVPTLWNTDDCCDDRQLLQRVFREFEEATWISLYLEDEVDAGVQLELLPQLHLEFTPAIVYDPEAVAAACGSLRQSIIQIEWRERWCAERTQSGSFHLVGGNL</sequence>
<protein>
    <submittedName>
        <fullName evidence="1">Uncharacterized protein</fullName>
    </submittedName>
</protein>
<organism evidence="1 2">
    <name type="scientific">Ectocarpus siliculosus</name>
    <name type="common">Brown alga</name>
    <name type="synonym">Conferva siliculosa</name>
    <dbReference type="NCBI Taxonomy" id="2880"/>
    <lineage>
        <taxon>Eukaryota</taxon>
        <taxon>Sar</taxon>
        <taxon>Stramenopiles</taxon>
        <taxon>Ochrophyta</taxon>
        <taxon>PX clade</taxon>
        <taxon>Phaeophyceae</taxon>
        <taxon>Ectocarpales</taxon>
        <taxon>Ectocarpaceae</taxon>
        <taxon>Ectocarpus</taxon>
    </lineage>
</organism>
<dbReference type="InParanoid" id="D7G146"/>
<evidence type="ECO:0000313" key="1">
    <source>
        <dbReference type="EMBL" id="CBJ33156.1"/>
    </source>
</evidence>
<dbReference type="AlphaFoldDB" id="D7G146"/>
<proteinExistence type="predicted"/>
<dbReference type="Proteomes" id="UP000002630">
    <property type="component" value="Unassembled WGS sequence"/>
</dbReference>
<accession>D7G146</accession>
<keyword evidence="2" id="KW-1185">Reference proteome</keyword>
<gene>
    <name evidence="1" type="ORF">Esi_0434_0005</name>
</gene>
<dbReference type="EMBL" id="FN649760">
    <property type="protein sequence ID" value="CBJ33156.1"/>
    <property type="molecule type" value="Genomic_DNA"/>
</dbReference>
<reference evidence="1 2" key="1">
    <citation type="journal article" date="2010" name="Nature">
        <title>The Ectocarpus genome and the independent evolution of multicellularity in brown algae.</title>
        <authorList>
            <person name="Cock J.M."/>
            <person name="Sterck L."/>
            <person name="Rouze P."/>
            <person name="Scornet D."/>
            <person name="Allen A.E."/>
            <person name="Amoutzias G."/>
            <person name="Anthouard V."/>
            <person name="Artiguenave F."/>
            <person name="Aury J.M."/>
            <person name="Badger J.H."/>
            <person name="Beszteri B."/>
            <person name="Billiau K."/>
            <person name="Bonnet E."/>
            <person name="Bothwell J.H."/>
            <person name="Bowler C."/>
            <person name="Boyen C."/>
            <person name="Brownlee C."/>
            <person name="Carrano C.J."/>
            <person name="Charrier B."/>
            <person name="Cho G.Y."/>
            <person name="Coelho S.M."/>
            <person name="Collen J."/>
            <person name="Corre E."/>
            <person name="Da Silva C."/>
            <person name="Delage L."/>
            <person name="Delaroque N."/>
            <person name="Dittami S.M."/>
            <person name="Doulbeau S."/>
            <person name="Elias M."/>
            <person name="Farnham G."/>
            <person name="Gachon C.M."/>
            <person name="Gschloessl B."/>
            <person name="Heesch S."/>
            <person name="Jabbari K."/>
            <person name="Jubin C."/>
            <person name="Kawai H."/>
            <person name="Kimura K."/>
            <person name="Kloareg B."/>
            <person name="Kupper F.C."/>
            <person name="Lang D."/>
            <person name="Le Bail A."/>
            <person name="Leblanc C."/>
            <person name="Lerouge P."/>
            <person name="Lohr M."/>
            <person name="Lopez P.J."/>
            <person name="Martens C."/>
            <person name="Maumus F."/>
            <person name="Michel G."/>
            <person name="Miranda-Saavedra D."/>
            <person name="Morales J."/>
            <person name="Moreau H."/>
            <person name="Motomura T."/>
            <person name="Nagasato C."/>
            <person name="Napoli C.A."/>
            <person name="Nelson D.R."/>
            <person name="Nyvall-Collen P."/>
            <person name="Peters A.F."/>
            <person name="Pommier C."/>
            <person name="Potin P."/>
            <person name="Poulain J."/>
            <person name="Quesneville H."/>
            <person name="Read B."/>
            <person name="Rensing S.A."/>
            <person name="Ritter A."/>
            <person name="Rousvoal S."/>
            <person name="Samanta M."/>
            <person name="Samson G."/>
            <person name="Schroeder D.C."/>
            <person name="Segurens B."/>
            <person name="Strittmatter M."/>
            <person name="Tonon T."/>
            <person name="Tregear J.W."/>
            <person name="Valentin K."/>
            <person name="von Dassow P."/>
            <person name="Yamagishi T."/>
            <person name="Van de Peer Y."/>
            <person name="Wincker P."/>
        </authorList>
    </citation>
    <scope>NUCLEOTIDE SEQUENCE [LARGE SCALE GENOMIC DNA]</scope>
    <source>
        <strain evidence="2">Ec32 / CCAP1310/4</strain>
    </source>
</reference>
<dbReference type="OrthoDB" id="10371833at2759"/>
<evidence type="ECO:0000313" key="2">
    <source>
        <dbReference type="Proteomes" id="UP000002630"/>
    </source>
</evidence>